<evidence type="ECO:0000313" key="7">
    <source>
        <dbReference type="EMBL" id="GGB18822.1"/>
    </source>
</evidence>
<dbReference type="Proteomes" id="UP000651977">
    <property type="component" value="Unassembled WGS sequence"/>
</dbReference>
<dbReference type="EMBL" id="BMDY01000028">
    <property type="protein sequence ID" value="GGB18822.1"/>
    <property type="molecule type" value="Genomic_DNA"/>
</dbReference>
<dbReference type="PROSITE" id="PS51007">
    <property type="entry name" value="CYTC"/>
    <property type="match status" value="1"/>
</dbReference>
<evidence type="ECO:0000256" key="2">
    <source>
        <dbReference type="ARBA" id="ARBA00022723"/>
    </source>
</evidence>
<comment type="caution">
    <text evidence="7">The sequence shown here is derived from an EMBL/GenBank/DDBJ whole genome shotgun (WGS) entry which is preliminary data.</text>
</comment>
<keyword evidence="8" id="KW-1185">Reference proteome</keyword>
<name>A0ABQ1I737_9ALTE</name>
<dbReference type="InterPro" id="IPR036909">
    <property type="entry name" value="Cyt_c-like_dom_sf"/>
</dbReference>
<evidence type="ECO:0000313" key="8">
    <source>
        <dbReference type="Proteomes" id="UP000651977"/>
    </source>
</evidence>
<evidence type="ECO:0000256" key="1">
    <source>
        <dbReference type="ARBA" id="ARBA00022617"/>
    </source>
</evidence>
<organism evidence="7 8">
    <name type="scientific">Agarivorans gilvus</name>
    <dbReference type="NCBI Taxonomy" id="680279"/>
    <lineage>
        <taxon>Bacteria</taxon>
        <taxon>Pseudomonadati</taxon>
        <taxon>Pseudomonadota</taxon>
        <taxon>Gammaproteobacteria</taxon>
        <taxon>Alteromonadales</taxon>
        <taxon>Alteromonadaceae</taxon>
        <taxon>Agarivorans</taxon>
    </lineage>
</organism>
<reference evidence="8" key="1">
    <citation type="journal article" date="2019" name="Int. J. Syst. Evol. Microbiol.">
        <title>The Global Catalogue of Microorganisms (GCM) 10K type strain sequencing project: providing services to taxonomists for standard genome sequencing and annotation.</title>
        <authorList>
            <consortium name="The Broad Institute Genomics Platform"/>
            <consortium name="The Broad Institute Genome Sequencing Center for Infectious Disease"/>
            <person name="Wu L."/>
            <person name="Ma J."/>
        </authorList>
    </citation>
    <scope>NUCLEOTIDE SEQUENCE [LARGE SCALE GENOMIC DNA]</scope>
    <source>
        <strain evidence="8">CGMCC 1.10131</strain>
    </source>
</reference>
<evidence type="ECO:0000256" key="4">
    <source>
        <dbReference type="PROSITE-ProRule" id="PRU00433"/>
    </source>
</evidence>
<feature type="signal peptide" evidence="5">
    <location>
        <begin position="1"/>
        <end position="24"/>
    </location>
</feature>
<protein>
    <recommendedName>
        <fullName evidence="6">Cytochrome c domain-containing protein</fullName>
    </recommendedName>
</protein>
<proteinExistence type="predicted"/>
<evidence type="ECO:0000259" key="6">
    <source>
        <dbReference type="PROSITE" id="PS51007"/>
    </source>
</evidence>
<evidence type="ECO:0000256" key="3">
    <source>
        <dbReference type="ARBA" id="ARBA00023004"/>
    </source>
</evidence>
<keyword evidence="5" id="KW-0732">Signal</keyword>
<keyword evidence="2 4" id="KW-0479">Metal-binding</keyword>
<keyword evidence="1 4" id="KW-0349">Heme</keyword>
<evidence type="ECO:0000256" key="5">
    <source>
        <dbReference type="SAM" id="SignalP"/>
    </source>
</evidence>
<sequence length="187" mass="20384">MLNVKSLRVLLALCLGLLGFNSAAQQSDAASSGEQIYQTAGGYGCKACHGEFANGGGNVGGNIRGANLQQLQQALSNEPTMQLLKDNLSEQDQLQLIAYLQQLGSYQLLEWTLGEQDSHQKQTIEAKSAQLVVTNRSFNSAELSLEGLGQGQSLVLDPYASKAVLWLPKPGQYWLQYQQQILDIEVR</sequence>
<dbReference type="InterPro" id="IPR009056">
    <property type="entry name" value="Cyt_c-like_dom"/>
</dbReference>
<dbReference type="SUPFAM" id="SSF46626">
    <property type="entry name" value="Cytochrome c"/>
    <property type="match status" value="1"/>
</dbReference>
<dbReference type="Gene3D" id="1.10.760.10">
    <property type="entry name" value="Cytochrome c-like domain"/>
    <property type="match status" value="1"/>
</dbReference>
<feature type="domain" description="Cytochrome c" evidence="6">
    <location>
        <begin position="28"/>
        <end position="104"/>
    </location>
</feature>
<dbReference type="RefSeq" id="WP_055732630.1">
    <property type="nucleotide sequence ID" value="NZ_BMDY01000028.1"/>
</dbReference>
<gene>
    <name evidence="7" type="ORF">GCM10007414_35280</name>
</gene>
<accession>A0ABQ1I737</accession>
<feature type="chain" id="PRO_5046181157" description="Cytochrome c domain-containing protein" evidence="5">
    <location>
        <begin position="25"/>
        <end position="187"/>
    </location>
</feature>
<keyword evidence="3 4" id="KW-0408">Iron</keyword>